<evidence type="ECO:0000313" key="3">
    <source>
        <dbReference type="Proteomes" id="UP000595220"/>
    </source>
</evidence>
<name>A0AAP9Y6C0_9ACTO</name>
<reference evidence="2 3" key="1">
    <citation type="submission" date="2020-12" db="EMBL/GenBank/DDBJ databases">
        <title>FDA dAtabase for Regulatory Grade micrObial Sequences (FDA-ARGOS): Supporting development and validation of Infectious Disease Dx tests.</title>
        <authorList>
            <person name="Sproer C."/>
            <person name="Gronow S."/>
            <person name="Severitt S."/>
            <person name="Schroder I."/>
            <person name="Tallon L."/>
            <person name="Sadzewicz L."/>
            <person name="Zhao X."/>
            <person name="Boylan J."/>
            <person name="Ott S."/>
            <person name="Bowen H."/>
            <person name="Vavikolanu K."/>
            <person name="Mehta A."/>
            <person name="Aluvathingal J."/>
            <person name="Nadendla S."/>
            <person name="Lowell S."/>
            <person name="Myers T."/>
            <person name="Yan Y."/>
            <person name="Sichtig H."/>
        </authorList>
    </citation>
    <scope>NUCLEOTIDE SEQUENCE [LARGE SCALE GENOMIC DNA]</scope>
    <source>
        <strain evidence="2 3">FDAARGOS_985</strain>
    </source>
</reference>
<feature type="compositionally biased region" description="Polar residues" evidence="1">
    <location>
        <begin position="1"/>
        <end position="23"/>
    </location>
</feature>
<protein>
    <submittedName>
        <fullName evidence="2">Uncharacterized protein</fullName>
    </submittedName>
</protein>
<dbReference type="EMBL" id="CP066065">
    <property type="protein sequence ID" value="QQC43574.1"/>
    <property type="molecule type" value="Genomic_DNA"/>
</dbReference>
<dbReference type="RefSeq" id="WP_165603243.1">
    <property type="nucleotide sequence ID" value="NZ_CP066065.1"/>
</dbReference>
<evidence type="ECO:0000313" key="2">
    <source>
        <dbReference type="EMBL" id="QQC43574.1"/>
    </source>
</evidence>
<feature type="compositionally biased region" description="Polar residues" evidence="1">
    <location>
        <begin position="38"/>
        <end position="48"/>
    </location>
</feature>
<dbReference type="AlphaFoldDB" id="A0AAP9Y6C0"/>
<dbReference type="Proteomes" id="UP000595220">
    <property type="component" value="Chromosome"/>
</dbReference>
<gene>
    <name evidence="2" type="ORF">I6H42_07235</name>
</gene>
<proteinExistence type="predicted"/>
<keyword evidence="3" id="KW-1185">Reference proteome</keyword>
<accession>A0AAP9Y6C0</accession>
<evidence type="ECO:0000256" key="1">
    <source>
        <dbReference type="SAM" id="MobiDB-lite"/>
    </source>
</evidence>
<feature type="region of interest" description="Disordered" evidence="1">
    <location>
        <begin position="1"/>
        <end position="48"/>
    </location>
</feature>
<sequence length="48" mass="5137">MSEATISLSHAPNEFSTPTSASTKRPRSSNKTFKDSPHNSSELLNGST</sequence>
<organism evidence="2 3">
    <name type="scientific">Schaalia meyeri</name>
    <dbReference type="NCBI Taxonomy" id="52773"/>
    <lineage>
        <taxon>Bacteria</taxon>
        <taxon>Bacillati</taxon>
        <taxon>Actinomycetota</taxon>
        <taxon>Actinomycetes</taxon>
        <taxon>Actinomycetales</taxon>
        <taxon>Actinomycetaceae</taxon>
        <taxon>Schaalia</taxon>
    </lineage>
</organism>